<dbReference type="InterPro" id="IPR000352">
    <property type="entry name" value="Pep_chain_release_fac_I"/>
</dbReference>
<dbReference type="InterPro" id="IPR004373">
    <property type="entry name" value="RF-1"/>
</dbReference>
<dbReference type="CDD" id="cd09883">
    <property type="entry name" value="PIN_VapC_PhoHL-ATPase"/>
    <property type="match status" value="1"/>
</dbReference>
<evidence type="ECO:0000256" key="11">
    <source>
        <dbReference type="ARBA" id="ARBA00023157"/>
    </source>
</evidence>
<evidence type="ECO:0008006" key="19">
    <source>
        <dbReference type="Google" id="ProtNLM"/>
    </source>
</evidence>
<evidence type="ECO:0000256" key="8">
    <source>
        <dbReference type="ARBA" id="ARBA00022840"/>
    </source>
</evidence>
<keyword evidence="12" id="KW-0676">Redox-active center</keyword>
<dbReference type="PROSITE" id="PS51677">
    <property type="entry name" value="NODB"/>
    <property type="match status" value="1"/>
</dbReference>
<dbReference type="FunFam" id="3.30.70.1660:FF:000002">
    <property type="entry name" value="Peptide chain release factor 1"/>
    <property type="match status" value="1"/>
</dbReference>
<evidence type="ECO:0000259" key="16">
    <source>
        <dbReference type="PROSITE" id="PS51677"/>
    </source>
</evidence>
<dbReference type="SMART" id="SM00670">
    <property type="entry name" value="PINc"/>
    <property type="match status" value="1"/>
</dbReference>
<keyword evidence="10" id="KW-0560">Oxidoreductase</keyword>
<dbReference type="GO" id="GO:0005524">
    <property type="term" value="F:ATP binding"/>
    <property type="evidence" value="ECO:0007669"/>
    <property type="project" value="UniProtKB-KW"/>
</dbReference>
<dbReference type="FunFam" id="3.40.30.10:FF:000007">
    <property type="entry name" value="Thioredoxin-dependent thiol peroxidase"/>
    <property type="match status" value="1"/>
</dbReference>
<dbReference type="CDD" id="cd03017">
    <property type="entry name" value="PRX_BCP"/>
    <property type="match status" value="1"/>
</dbReference>
<dbReference type="SMART" id="SM00937">
    <property type="entry name" value="PCRF"/>
    <property type="match status" value="1"/>
</dbReference>
<reference evidence="17" key="1">
    <citation type="journal article" date="2020" name="Fungal Divers.">
        <title>Resolving the Mortierellaceae phylogeny through synthesis of multi-gene phylogenetics and phylogenomics.</title>
        <authorList>
            <person name="Vandepol N."/>
            <person name="Liber J."/>
            <person name="Desiro A."/>
            <person name="Na H."/>
            <person name="Kennedy M."/>
            <person name="Barry K."/>
            <person name="Grigoriev I.V."/>
            <person name="Miller A.N."/>
            <person name="O'Donnell K."/>
            <person name="Stajich J.E."/>
            <person name="Bonito G."/>
        </authorList>
    </citation>
    <scope>NUCLEOTIDE SEQUENCE</scope>
    <source>
        <strain evidence="17">NVP60</strain>
    </source>
</reference>
<organism evidence="17 18">
    <name type="scientific">Linnemannia gamsii</name>
    <dbReference type="NCBI Taxonomy" id="64522"/>
    <lineage>
        <taxon>Eukaryota</taxon>
        <taxon>Fungi</taxon>
        <taxon>Fungi incertae sedis</taxon>
        <taxon>Mucoromycota</taxon>
        <taxon>Mortierellomycotina</taxon>
        <taxon>Mortierellomycetes</taxon>
        <taxon>Mortierellales</taxon>
        <taxon>Mortierellaceae</taxon>
        <taxon>Linnemannia</taxon>
    </lineage>
</organism>
<evidence type="ECO:0000256" key="13">
    <source>
        <dbReference type="ARBA" id="ARBA00046345"/>
    </source>
</evidence>
<dbReference type="Proteomes" id="UP000823405">
    <property type="component" value="Unassembled WGS sequence"/>
</dbReference>
<dbReference type="AlphaFoldDB" id="A0A9P6RMK3"/>
<evidence type="ECO:0000256" key="14">
    <source>
        <dbReference type="SAM" id="MobiDB-lite"/>
    </source>
</evidence>
<dbReference type="GO" id="GO:0016149">
    <property type="term" value="F:translation release factor activity, codon specific"/>
    <property type="evidence" value="ECO:0007669"/>
    <property type="project" value="InterPro"/>
</dbReference>
<dbReference type="OrthoDB" id="2019491at2759"/>
<feature type="domain" description="Thioredoxin" evidence="15">
    <location>
        <begin position="188"/>
        <end position="349"/>
    </location>
</feature>
<dbReference type="GO" id="GO:0005975">
    <property type="term" value="P:carbohydrate metabolic process"/>
    <property type="evidence" value="ECO:0007669"/>
    <property type="project" value="InterPro"/>
</dbReference>
<keyword evidence="5" id="KW-0963">Cytoplasm</keyword>
<dbReference type="PANTHER" id="PTHR43804:SF7">
    <property type="entry name" value="LD18447P"/>
    <property type="match status" value="1"/>
</dbReference>
<proteinExistence type="inferred from homology"/>
<evidence type="ECO:0000256" key="10">
    <source>
        <dbReference type="ARBA" id="ARBA00023002"/>
    </source>
</evidence>
<dbReference type="SUPFAM" id="SSF52540">
    <property type="entry name" value="P-loop containing nucleoside triphosphate hydrolases"/>
    <property type="match status" value="1"/>
</dbReference>
<keyword evidence="8" id="KW-0067">ATP-binding</keyword>
<protein>
    <recommendedName>
        <fullName evidence="19">Peptide chain release factor 1</fullName>
    </recommendedName>
</protein>
<dbReference type="InterPro" id="IPR011330">
    <property type="entry name" value="Glyco_hydro/deAcase_b/a-brl"/>
</dbReference>
<dbReference type="InterPro" id="IPR002509">
    <property type="entry name" value="NODB_dom"/>
</dbReference>
<dbReference type="SUPFAM" id="SSF88713">
    <property type="entry name" value="Glycoside hydrolase/deacetylase"/>
    <property type="match status" value="1"/>
</dbReference>
<dbReference type="InterPro" id="IPR029060">
    <property type="entry name" value="PIN-like_dom_sf"/>
</dbReference>
<accession>A0A9P6RMK3</accession>
<dbReference type="InterPro" id="IPR002716">
    <property type="entry name" value="PIN_dom"/>
</dbReference>
<dbReference type="FunFam" id="3.40.50.300:FF:000013">
    <property type="entry name" value="PhoH family ATPase"/>
    <property type="match status" value="1"/>
</dbReference>
<dbReference type="Gene3D" id="3.30.70.1660">
    <property type="match status" value="1"/>
</dbReference>
<evidence type="ECO:0000256" key="9">
    <source>
        <dbReference type="ARBA" id="ARBA00022917"/>
    </source>
</evidence>
<gene>
    <name evidence="17" type="ORF">BGZ97_000013</name>
</gene>
<evidence type="ECO:0000259" key="15">
    <source>
        <dbReference type="PROSITE" id="PS51352"/>
    </source>
</evidence>
<dbReference type="Pfam" id="PF03462">
    <property type="entry name" value="PCRF"/>
    <property type="match status" value="1"/>
</dbReference>
<feature type="region of interest" description="Disordered" evidence="14">
    <location>
        <begin position="336"/>
        <end position="383"/>
    </location>
</feature>
<dbReference type="Gene3D" id="3.40.30.10">
    <property type="entry name" value="Glutaredoxin"/>
    <property type="match status" value="1"/>
</dbReference>
<keyword evidence="4" id="KW-0488">Methylation</keyword>
<dbReference type="GO" id="GO:0005739">
    <property type="term" value="C:mitochondrion"/>
    <property type="evidence" value="ECO:0007669"/>
    <property type="project" value="GOC"/>
</dbReference>
<dbReference type="GO" id="GO:0004540">
    <property type="term" value="F:RNA nuclease activity"/>
    <property type="evidence" value="ECO:0007669"/>
    <property type="project" value="UniProtKB-ARBA"/>
</dbReference>
<dbReference type="FunFam" id="3.30.160.20:FF:000004">
    <property type="entry name" value="Peptide chain release factor 1"/>
    <property type="match status" value="1"/>
</dbReference>
<dbReference type="InterPro" id="IPR003714">
    <property type="entry name" value="PhoH"/>
</dbReference>
<evidence type="ECO:0000256" key="2">
    <source>
        <dbReference type="ARBA" id="ARBA00010835"/>
    </source>
</evidence>
<dbReference type="Gene3D" id="3.20.20.370">
    <property type="entry name" value="Glycoside hydrolase/deacetylase"/>
    <property type="match status" value="1"/>
</dbReference>
<dbReference type="NCBIfam" id="NF001859">
    <property type="entry name" value="PRK00591.1"/>
    <property type="match status" value="1"/>
</dbReference>
<dbReference type="GO" id="GO:0004601">
    <property type="term" value="F:peroxidase activity"/>
    <property type="evidence" value="ECO:0007669"/>
    <property type="project" value="UniProtKB-KW"/>
</dbReference>
<keyword evidence="18" id="KW-1185">Reference proteome</keyword>
<dbReference type="GO" id="GO:0070126">
    <property type="term" value="P:mitochondrial translational termination"/>
    <property type="evidence" value="ECO:0007669"/>
    <property type="project" value="UniProtKB-ARBA"/>
</dbReference>
<dbReference type="InterPro" id="IPR027417">
    <property type="entry name" value="P-loop_NTPase"/>
</dbReference>
<evidence type="ECO:0000256" key="7">
    <source>
        <dbReference type="ARBA" id="ARBA00022741"/>
    </source>
</evidence>
<dbReference type="InterPro" id="IPR005139">
    <property type="entry name" value="PCRF"/>
</dbReference>
<dbReference type="PROSITE" id="PS00745">
    <property type="entry name" value="RF_PROK_I"/>
    <property type="match status" value="1"/>
</dbReference>
<dbReference type="SUPFAM" id="SSF52833">
    <property type="entry name" value="Thioredoxin-like"/>
    <property type="match status" value="1"/>
</dbReference>
<dbReference type="GO" id="GO:0016810">
    <property type="term" value="F:hydrolase activity, acting on carbon-nitrogen (but not peptide) bonds"/>
    <property type="evidence" value="ECO:0007669"/>
    <property type="project" value="InterPro"/>
</dbReference>
<comment type="similarity">
    <text evidence="2">Belongs to the prokaryotic/mitochondrial release factor family.</text>
</comment>
<evidence type="ECO:0000256" key="12">
    <source>
        <dbReference type="ARBA" id="ARBA00023284"/>
    </source>
</evidence>
<dbReference type="Pfam" id="PF13638">
    <property type="entry name" value="PIN_4"/>
    <property type="match status" value="1"/>
</dbReference>
<dbReference type="Pfam" id="PF00578">
    <property type="entry name" value="AhpC-TSA"/>
    <property type="match status" value="1"/>
</dbReference>
<dbReference type="Gene3D" id="3.30.160.20">
    <property type="match status" value="1"/>
</dbReference>
<feature type="compositionally biased region" description="Low complexity" evidence="14">
    <location>
        <begin position="344"/>
        <end position="368"/>
    </location>
</feature>
<dbReference type="Pfam" id="PF02562">
    <property type="entry name" value="PhoH"/>
    <property type="match status" value="1"/>
</dbReference>
<evidence type="ECO:0000256" key="3">
    <source>
        <dbReference type="ARBA" id="ARBA00011245"/>
    </source>
</evidence>
<evidence type="ECO:0000256" key="1">
    <source>
        <dbReference type="ARBA" id="ARBA00004496"/>
    </source>
</evidence>
<dbReference type="PROSITE" id="PS51352">
    <property type="entry name" value="THIOREDOXIN_2"/>
    <property type="match status" value="1"/>
</dbReference>
<comment type="subunit">
    <text evidence="3">Monomer.</text>
</comment>
<dbReference type="SUPFAM" id="SSF88723">
    <property type="entry name" value="PIN domain-like"/>
    <property type="match status" value="1"/>
</dbReference>
<keyword evidence="9" id="KW-0648">Protein biosynthesis</keyword>
<dbReference type="Gene3D" id="6.10.140.1950">
    <property type="match status" value="1"/>
</dbReference>
<keyword evidence="11" id="KW-1015">Disulfide bond</keyword>
<dbReference type="Gene3D" id="3.40.50.300">
    <property type="entry name" value="P-loop containing nucleotide triphosphate hydrolases"/>
    <property type="match status" value="1"/>
</dbReference>
<evidence type="ECO:0000256" key="5">
    <source>
        <dbReference type="ARBA" id="ARBA00022490"/>
    </source>
</evidence>
<evidence type="ECO:0000256" key="4">
    <source>
        <dbReference type="ARBA" id="ARBA00022481"/>
    </source>
</evidence>
<name>A0A9P6RMK3_9FUNG</name>
<comment type="subcellular location">
    <subcellularLocation>
        <location evidence="1">Cytoplasm</location>
    </subcellularLocation>
</comment>
<comment type="caution">
    <text evidence="17">The sequence shown here is derived from an EMBL/GenBank/DDBJ whole genome shotgun (WGS) entry which is preliminary data.</text>
</comment>
<dbReference type="GO" id="GO:0005829">
    <property type="term" value="C:cytosol"/>
    <property type="evidence" value="ECO:0007669"/>
    <property type="project" value="UniProtKB-ARBA"/>
</dbReference>
<dbReference type="HAMAP" id="MF_00093">
    <property type="entry name" value="Rel_fac_1"/>
    <property type="match status" value="1"/>
</dbReference>
<dbReference type="NCBIfam" id="TIGR00019">
    <property type="entry name" value="prfA"/>
    <property type="match status" value="1"/>
</dbReference>
<dbReference type="Gene3D" id="3.40.50.1010">
    <property type="entry name" value="5'-nuclease"/>
    <property type="match status" value="1"/>
</dbReference>
<dbReference type="InterPro" id="IPR036249">
    <property type="entry name" value="Thioredoxin-like_sf"/>
</dbReference>
<evidence type="ECO:0000313" key="18">
    <source>
        <dbReference type="Proteomes" id="UP000823405"/>
    </source>
</evidence>
<keyword evidence="6" id="KW-0575">Peroxidase</keyword>
<dbReference type="SUPFAM" id="SSF75620">
    <property type="entry name" value="Release factor"/>
    <property type="match status" value="1"/>
</dbReference>
<dbReference type="InterPro" id="IPR000866">
    <property type="entry name" value="AhpC/TSA"/>
</dbReference>
<dbReference type="FunFam" id="3.30.70.1660:FF:000004">
    <property type="entry name" value="Peptide chain release factor 1"/>
    <property type="match status" value="1"/>
</dbReference>
<evidence type="ECO:0000313" key="17">
    <source>
        <dbReference type="EMBL" id="KAG0323526.1"/>
    </source>
</evidence>
<comment type="similarity">
    <text evidence="13">In the N-terminal section; belongs to the PINc/VapC protein family.</text>
</comment>
<sequence length="1203" mass="134119">MRAVRNAGFECGIHTWDHVLWQDNVRQRERDWTLAQMQKSYARFIEIFGSAPATHGAAGWQMNASAFAQIDAWQMAYASDGRGHSPYRPTLDGQPLAHVQLPTTLPTFDEKLGINGASAAEVVRQLLALTEPEQVGQDTAQVFTLHAELEGQKLAPAFAELLAGWRAQGHALVALADYYATLKLDRLPLHPVTVPEFSAAAISSTLTGLAGKLSLSSLRGKNLVLYFYPKDNTPGCTTESQDFRDAYAQFSQANTEIIGISRDSLKSHQNFKTQHNLPFILIADTQEELCSLFDVIKLKNMYGKEVRGIERSTFLLDTQGILRHLWRGVKVPGHVEEPEKEKAAPAPSVVAVPRPTNSTPAPLAANAPPRRRTRGAQPAHQQTSAKLARKLFVLDTNVLMHDPSSLFRFAEHDIYLPMMTLEELDNHKKGMSEVARNARQASRSLDALVANASNLLTTGIPLARLGHREAGGHLFFQTQLQPFAPIDGLPPGKADNQILSVVYALQNKHPEQQVILVSKDINMRIKAHALGLPAEDYFNDQVLEDKDLLYSGMLALAPDFWSTHGKGMESWQDTKTGTTLYRITGPQCASFLINQFVYFEPNNGELGLHAQVREINGKTALLQTLRDYSHYKNNVWGITARNREQNFALNLLMDPDVDFVTLLGQAGTGKTLIALAAGLVQVLDDKRYNEIIVTRATVPVGEDIGFLPGTEEEKMLPWMGAFDDNLEVLQKTDSSAGEWGRAATQDLIRSRLKFKSMSFMRGRTFVSKYLIIDEAQNLTPKQMKTLITRAGPGTKIVCLGNIAQIDTPYLTEGSSGMTYVVDRFKGWQHNGHVTLARGERSRLADHAMQYKLEQLSQRLKELNQLLSKEGVTSDLDQYRKLTREHAELAPLVEHYAQWQHALTDEHTAQEMLADAALRSFAEDELHSARSRMAQLEEELQTMLLPKDPNDERNIFLELRAGAGGDESALFAGTLLRMYLRYAERKRWQVEVISENPSELGGYKEVIIRIIGQGAYSRLKFESGGHRVQRVPETEAQGRIHTSACTVAVMPEADDLGEVEINPADLRIDTYRASGAGGQHINKTDSAVRITHLPSGIVVECQDDRSQHKNKDRALKVLAARIQDQRYHEQQAKEAATRKRLIGSGDRSERIRTYNFPQGRMTDHRVNLTLHKLEALMDGDLDDLISTLISEYQADLLAALGDAN</sequence>
<dbReference type="EMBL" id="JAAAIN010000001">
    <property type="protein sequence ID" value="KAG0323526.1"/>
    <property type="molecule type" value="Genomic_DNA"/>
</dbReference>
<dbReference type="PANTHER" id="PTHR43804">
    <property type="entry name" value="LD18447P"/>
    <property type="match status" value="1"/>
</dbReference>
<evidence type="ECO:0000256" key="6">
    <source>
        <dbReference type="ARBA" id="ARBA00022559"/>
    </source>
</evidence>
<dbReference type="InterPro" id="IPR045853">
    <property type="entry name" value="Pep_chain_release_fac_I_sf"/>
</dbReference>
<feature type="domain" description="NodB homology" evidence="16">
    <location>
        <begin position="1"/>
        <end position="173"/>
    </location>
</feature>
<keyword evidence="7" id="KW-0547">Nucleotide-binding</keyword>
<dbReference type="InterPro" id="IPR013766">
    <property type="entry name" value="Thioredoxin_domain"/>
</dbReference>
<dbReference type="Pfam" id="PF00472">
    <property type="entry name" value="RF-1"/>
    <property type="match status" value="1"/>
</dbReference>
<dbReference type="InterPro" id="IPR050057">
    <property type="entry name" value="Prokaryotic/Mito_RF"/>
</dbReference>